<proteinExistence type="predicted"/>
<dbReference type="KEGG" id="iho:Igni_0447"/>
<dbReference type="Proteomes" id="UP000000262">
    <property type="component" value="Chromosome"/>
</dbReference>
<dbReference type="EMBL" id="CP000816">
    <property type="protein sequence ID" value="ABU81630.1"/>
    <property type="molecule type" value="Genomic_DNA"/>
</dbReference>
<reference evidence="1 2" key="1">
    <citation type="journal article" date="2008" name="Genome Biol.">
        <title>A genomic analysis of the archaeal system Ignicoccus hospitalis-Nanoarchaeum equitans.</title>
        <authorList>
            <person name="Podar M."/>
            <person name="Anderson I."/>
            <person name="Makarova K.S."/>
            <person name="Elkins J.G."/>
            <person name="Ivanova N."/>
            <person name="Wall M.A."/>
            <person name="Lykidis A."/>
            <person name="Mavromatis K."/>
            <person name="Sun H."/>
            <person name="Hudson M.E."/>
            <person name="Chen W."/>
            <person name="Deciu C."/>
            <person name="Hutchison D."/>
            <person name="Eads J.R."/>
            <person name="Anderson A."/>
            <person name="Fernandes F."/>
            <person name="Szeto E."/>
            <person name="Lapidus A."/>
            <person name="Kyrpides N.C."/>
            <person name="Saier M.H.Jr."/>
            <person name="Richardson P.M."/>
            <person name="Rachel R."/>
            <person name="Huber H."/>
            <person name="Eisen J.A."/>
            <person name="Koonin E.V."/>
            <person name="Keller M."/>
            <person name="Stetter K.O."/>
        </authorList>
    </citation>
    <scope>NUCLEOTIDE SEQUENCE [LARGE SCALE GENOMIC DNA]</scope>
    <source>
        <strain evidence="2">KIN4/I / DSM 18386 / JCM 14125</strain>
    </source>
</reference>
<dbReference type="GeneID" id="5561910"/>
<evidence type="ECO:0000313" key="1">
    <source>
        <dbReference type="EMBL" id="ABU81630.1"/>
    </source>
</evidence>
<accession>A8A9M8</accession>
<keyword evidence="2" id="KW-1185">Reference proteome</keyword>
<evidence type="ECO:0000313" key="2">
    <source>
        <dbReference type="Proteomes" id="UP000000262"/>
    </source>
</evidence>
<dbReference type="RefSeq" id="WP_011998482.1">
    <property type="nucleotide sequence ID" value="NC_009776.1"/>
</dbReference>
<dbReference type="AlphaFoldDB" id="A8A9M8"/>
<sequence>MVNLVITNSYEYSGDWIRGFAPLSFTTPYFFDETTRYYVFAKDFPKVGRGRLPHPLVGGIKESVAKELHLEFKDFVVYPGIPVREAVISTGKVYKICTDCPPWGNIISFMLKDAKRITVFPKQGSVSALAVAPLPQGGIEVILKVSAKSVFYLLYHDGIEGEAFMVSWEGFGLTGRMEVQALG</sequence>
<organism evidence="1 2">
    <name type="scientific">Ignicoccus hospitalis (strain KIN4/I / DSM 18386 / JCM 14125)</name>
    <dbReference type="NCBI Taxonomy" id="453591"/>
    <lineage>
        <taxon>Archaea</taxon>
        <taxon>Thermoproteota</taxon>
        <taxon>Thermoprotei</taxon>
        <taxon>Desulfurococcales</taxon>
        <taxon>Desulfurococcaceae</taxon>
        <taxon>Ignicoccus</taxon>
    </lineage>
</organism>
<gene>
    <name evidence="1" type="ordered locus">Igni_0447</name>
</gene>
<dbReference type="HOGENOM" id="CLU_1472067_0_0_2"/>
<protein>
    <submittedName>
        <fullName evidence="1">Uncharacterized protein</fullName>
    </submittedName>
</protein>
<name>A8A9M8_IGNH4</name>